<evidence type="ECO:0000256" key="2">
    <source>
        <dbReference type="ARBA" id="ARBA00022448"/>
    </source>
</evidence>
<proteinExistence type="inferred from homology"/>
<organism evidence="6 7">
    <name type="scientific">Campylobacter ureolyticus</name>
    <dbReference type="NCBI Taxonomy" id="827"/>
    <lineage>
        <taxon>Bacteria</taxon>
        <taxon>Pseudomonadati</taxon>
        <taxon>Campylobacterota</taxon>
        <taxon>Epsilonproteobacteria</taxon>
        <taxon>Campylobacterales</taxon>
        <taxon>Campylobacteraceae</taxon>
        <taxon>Campylobacter</taxon>
    </lineage>
</organism>
<dbReference type="Pfam" id="PF00005">
    <property type="entry name" value="ABC_tran"/>
    <property type="match status" value="1"/>
</dbReference>
<dbReference type="Proteomes" id="UP000509722">
    <property type="component" value="Chromosome"/>
</dbReference>
<dbReference type="FunFam" id="3.40.50.300:FF:000134">
    <property type="entry name" value="Iron-enterobactin ABC transporter ATP-binding protein"/>
    <property type="match status" value="1"/>
</dbReference>
<dbReference type="InterPro" id="IPR050153">
    <property type="entry name" value="Metal_Ion_Import_ABC"/>
</dbReference>
<dbReference type="InterPro" id="IPR003439">
    <property type="entry name" value="ABC_transporter-like_ATP-bd"/>
</dbReference>
<accession>A0AAE7E9R9</accession>
<dbReference type="SMART" id="SM00382">
    <property type="entry name" value="AAA"/>
    <property type="match status" value="1"/>
</dbReference>
<dbReference type="GeneID" id="77175631"/>
<comment type="similarity">
    <text evidence="1">Belongs to the ABC transporter superfamily.</text>
</comment>
<sequence>MSLEIKNLSFSYHKKEVLNNINLNFTKNGLYSLLGKNGSGKSTLFKCIMNFLKVKNGEIFINSKLSLNKHPSWMAKNISYVPQQSSDTFGFSVLEIVLMGKALELKGGFIHKKDDIKKVHSILEKLNILKFKDARVMDLSGGERQLVYIARAILQNASIMLLDEPTSALDFKNQILFWQIVKEISKEKIVIVCTHEPNHAYWFSDVMLGLKDTKLKFMIDSNLINDELISELYDKKCQIYKDEKFIKPLI</sequence>
<name>A0AAE7E9R9_9BACT</name>
<evidence type="ECO:0000256" key="4">
    <source>
        <dbReference type="ARBA" id="ARBA00022840"/>
    </source>
</evidence>
<dbReference type="GO" id="GO:0016887">
    <property type="term" value="F:ATP hydrolysis activity"/>
    <property type="evidence" value="ECO:0007669"/>
    <property type="project" value="InterPro"/>
</dbReference>
<dbReference type="GO" id="GO:0005524">
    <property type="term" value="F:ATP binding"/>
    <property type="evidence" value="ECO:0007669"/>
    <property type="project" value="UniProtKB-KW"/>
</dbReference>
<keyword evidence="2" id="KW-0813">Transport</keyword>
<evidence type="ECO:0000259" key="5">
    <source>
        <dbReference type="PROSITE" id="PS50893"/>
    </source>
</evidence>
<dbReference type="PANTHER" id="PTHR42734:SF6">
    <property type="entry name" value="MOLYBDATE IMPORT ATP-BINDING PROTEIN MOLC"/>
    <property type="match status" value="1"/>
</dbReference>
<gene>
    <name evidence="6" type="ORF">CURT_0722</name>
</gene>
<dbReference type="SUPFAM" id="SSF52540">
    <property type="entry name" value="P-loop containing nucleoside triphosphate hydrolases"/>
    <property type="match status" value="1"/>
</dbReference>
<feature type="domain" description="ABC transporter" evidence="5">
    <location>
        <begin position="3"/>
        <end position="237"/>
    </location>
</feature>
<dbReference type="InterPro" id="IPR027417">
    <property type="entry name" value="P-loop_NTPase"/>
</dbReference>
<dbReference type="AlphaFoldDB" id="A0AAE7E9R9"/>
<evidence type="ECO:0000313" key="7">
    <source>
        <dbReference type="Proteomes" id="UP000509722"/>
    </source>
</evidence>
<evidence type="ECO:0000256" key="1">
    <source>
        <dbReference type="ARBA" id="ARBA00005417"/>
    </source>
</evidence>
<dbReference type="CDD" id="cd03214">
    <property type="entry name" value="ABC_Iron-Siderophores_B12_Hemin"/>
    <property type="match status" value="1"/>
</dbReference>
<evidence type="ECO:0000313" key="6">
    <source>
        <dbReference type="EMBL" id="QKF84215.1"/>
    </source>
</evidence>
<reference evidence="6 7" key="1">
    <citation type="submission" date="2020-05" db="EMBL/GenBank/DDBJ databases">
        <title>Complete genome sequencing of Campylobacter and Arcobacter type strains.</title>
        <authorList>
            <person name="Miller W.G."/>
            <person name="Yee E."/>
        </authorList>
    </citation>
    <scope>NUCLEOTIDE SEQUENCE [LARGE SCALE GENOMIC DNA]</scope>
    <source>
        <strain evidence="6 7">LMG 6451</strain>
    </source>
</reference>
<protein>
    <submittedName>
        <fullName evidence="6">Metal ion ABC transporter, ATP-binding protein</fullName>
    </submittedName>
</protein>
<dbReference type="RefSeq" id="WP_018713821.1">
    <property type="nucleotide sequence ID" value="NZ_CP053832.1"/>
</dbReference>
<evidence type="ECO:0000256" key="3">
    <source>
        <dbReference type="ARBA" id="ARBA00022741"/>
    </source>
</evidence>
<dbReference type="EMBL" id="CP053832">
    <property type="protein sequence ID" value="QKF84215.1"/>
    <property type="molecule type" value="Genomic_DNA"/>
</dbReference>
<dbReference type="PANTHER" id="PTHR42734">
    <property type="entry name" value="METAL TRANSPORT SYSTEM ATP-BINDING PROTEIN TM_0124-RELATED"/>
    <property type="match status" value="1"/>
</dbReference>
<dbReference type="PROSITE" id="PS50893">
    <property type="entry name" value="ABC_TRANSPORTER_2"/>
    <property type="match status" value="1"/>
</dbReference>
<dbReference type="InterPro" id="IPR003593">
    <property type="entry name" value="AAA+_ATPase"/>
</dbReference>
<dbReference type="Gene3D" id="3.40.50.300">
    <property type="entry name" value="P-loop containing nucleotide triphosphate hydrolases"/>
    <property type="match status" value="1"/>
</dbReference>
<keyword evidence="4 6" id="KW-0067">ATP-binding</keyword>
<keyword evidence="3" id="KW-0547">Nucleotide-binding</keyword>